<feature type="region of interest" description="Disordered" evidence="1">
    <location>
        <begin position="18"/>
        <end position="46"/>
    </location>
</feature>
<evidence type="ECO:0000313" key="2">
    <source>
        <dbReference type="EMBL" id="KAF3689596.1"/>
    </source>
</evidence>
<evidence type="ECO:0000313" key="3">
    <source>
        <dbReference type="Proteomes" id="UP000503349"/>
    </source>
</evidence>
<organism evidence="2 3">
    <name type="scientific">Channa argus</name>
    <name type="common">Northern snakehead</name>
    <name type="synonym">Ophicephalus argus</name>
    <dbReference type="NCBI Taxonomy" id="215402"/>
    <lineage>
        <taxon>Eukaryota</taxon>
        <taxon>Metazoa</taxon>
        <taxon>Chordata</taxon>
        <taxon>Craniata</taxon>
        <taxon>Vertebrata</taxon>
        <taxon>Euteleostomi</taxon>
        <taxon>Actinopterygii</taxon>
        <taxon>Neopterygii</taxon>
        <taxon>Teleostei</taxon>
        <taxon>Neoteleostei</taxon>
        <taxon>Acanthomorphata</taxon>
        <taxon>Anabantaria</taxon>
        <taxon>Anabantiformes</taxon>
        <taxon>Channoidei</taxon>
        <taxon>Channidae</taxon>
        <taxon>Channa</taxon>
    </lineage>
</organism>
<dbReference type="Proteomes" id="UP000503349">
    <property type="component" value="Chromosome 5"/>
</dbReference>
<reference evidence="2 3" key="1">
    <citation type="submission" date="2019-02" db="EMBL/GenBank/DDBJ databases">
        <title>Opniocepnalus argus genome.</title>
        <authorList>
            <person name="Zhou C."/>
            <person name="Xiao S."/>
        </authorList>
    </citation>
    <scope>NUCLEOTIDE SEQUENCE [LARGE SCALE GENOMIC DNA]</scope>
    <source>
        <strain evidence="2">OARG1902GOOAL</strain>
        <tissue evidence="2">Muscle</tissue>
    </source>
</reference>
<keyword evidence="3" id="KW-1185">Reference proteome</keyword>
<proteinExistence type="predicted"/>
<sequence>MTPQLYITVYKEQFASPARVKRAELRPTSAHRRNNPQPRPDFLFPRSLQPSYRAANTQPHPSLPELSGRPLFPPIRQLSFHSPVTTSPGNCLNAVCLGGPQHMPPVNSAAELDLPSGDRVQKLQLTEPDAALKNPQRRIDYQGNVNPPSTARSCYSCFHVVKPYQAGHYIIHPEFVSECFS</sequence>
<reference evidence="3" key="2">
    <citation type="submission" date="2019-02" db="EMBL/GenBank/DDBJ databases">
        <title>Opniocepnalus argus Var Kimnra genome.</title>
        <authorList>
            <person name="Zhou C."/>
            <person name="Xiao S."/>
        </authorList>
    </citation>
    <scope>NUCLEOTIDE SEQUENCE [LARGE SCALE GENOMIC DNA]</scope>
</reference>
<protein>
    <submittedName>
        <fullName evidence="2">Uncharacterized protein</fullName>
    </submittedName>
</protein>
<dbReference type="AlphaFoldDB" id="A0A6G1PHV2"/>
<accession>A0A6G1PHV2</accession>
<dbReference type="EMBL" id="CM015716">
    <property type="protein sequence ID" value="KAF3689596.1"/>
    <property type="molecule type" value="Genomic_DNA"/>
</dbReference>
<evidence type="ECO:0000256" key="1">
    <source>
        <dbReference type="SAM" id="MobiDB-lite"/>
    </source>
</evidence>
<name>A0A6G1PHV2_CHAAH</name>
<gene>
    <name evidence="2" type="ORF">EXN66_Car005268</name>
</gene>